<dbReference type="STRING" id="134601.AFA91_20375"/>
<dbReference type="OrthoDB" id="9816161at2"/>
<dbReference type="GO" id="GO:0003700">
    <property type="term" value="F:DNA-binding transcription factor activity"/>
    <property type="evidence" value="ECO:0007669"/>
    <property type="project" value="InterPro"/>
</dbReference>
<dbReference type="SMART" id="SM00895">
    <property type="entry name" value="FCD"/>
    <property type="match status" value="1"/>
</dbReference>
<name>A0A0K0X8Y2_MYCGD</name>
<dbReference type="InterPro" id="IPR036390">
    <property type="entry name" value="WH_DNA-bd_sf"/>
</dbReference>
<dbReference type="InterPro" id="IPR008920">
    <property type="entry name" value="TF_FadR/GntR_C"/>
</dbReference>
<dbReference type="EMBL" id="CP012150">
    <property type="protein sequence ID" value="AKS33850.1"/>
    <property type="molecule type" value="Genomic_DNA"/>
</dbReference>
<dbReference type="AlphaFoldDB" id="A0A0K0X8Y2"/>
<evidence type="ECO:0000256" key="2">
    <source>
        <dbReference type="ARBA" id="ARBA00023125"/>
    </source>
</evidence>
<dbReference type="InterPro" id="IPR036388">
    <property type="entry name" value="WH-like_DNA-bd_sf"/>
</dbReference>
<dbReference type="InterPro" id="IPR011711">
    <property type="entry name" value="GntR_C"/>
</dbReference>
<dbReference type="GO" id="GO:0003677">
    <property type="term" value="F:DNA binding"/>
    <property type="evidence" value="ECO:0007669"/>
    <property type="project" value="UniProtKB-KW"/>
</dbReference>
<dbReference type="PANTHER" id="PTHR43537:SF24">
    <property type="entry name" value="GLUCONATE OPERON TRANSCRIPTIONAL REPRESSOR"/>
    <property type="match status" value="1"/>
</dbReference>
<evidence type="ECO:0000313" key="5">
    <source>
        <dbReference type="EMBL" id="AKS33850.1"/>
    </source>
</evidence>
<dbReference type="PANTHER" id="PTHR43537">
    <property type="entry name" value="TRANSCRIPTIONAL REGULATOR, GNTR FAMILY"/>
    <property type="match status" value="1"/>
</dbReference>
<dbReference type="Gene3D" id="1.20.120.530">
    <property type="entry name" value="GntR ligand-binding domain-like"/>
    <property type="match status" value="1"/>
</dbReference>
<evidence type="ECO:0000256" key="3">
    <source>
        <dbReference type="ARBA" id="ARBA00023163"/>
    </source>
</evidence>
<dbReference type="InterPro" id="IPR000524">
    <property type="entry name" value="Tscrpt_reg_HTH_GntR"/>
</dbReference>
<keyword evidence="2" id="KW-0238">DNA-binding</keyword>
<accession>A0A0K0X8Y2</accession>
<dbReference type="SUPFAM" id="SSF48008">
    <property type="entry name" value="GntR ligand-binding domain-like"/>
    <property type="match status" value="1"/>
</dbReference>
<sequence length="232" mass="25268">MTFEPVQRPAGLSDLAYDQLRSRILGGDFPTGRRMSVVSIAEQLNMSRSPVRSAVERLVTEGLLVVTAAGIELAQLDHADLIDGLQVRSRLEGLAARLATERLTDADLDGLRENLALFERAVRSGESVTARRLDLEFHSVLRDTCGNRLLVENLRRVQARVIVATYTTAWVAAHEAVIDEHAEILKALAAHDPDGAERAAIEHLERLIARVKTFFGSGGRIDPTGGAATTTL</sequence>
<dbReference type="PATRIC" id="fig|134601.6.peg.4212"/>
<dbReference type="KEGG" id="mgo:AFA91_20375"/>
<evidence type="ECO:0000256" key="1">
    <source>
        <dbReference type="ARBA" id="ARBA00023015"/>
    </source>
</evidence>
<proteinExistence type="predicted"/>
<dbReference type="SMART" id="SM00345">
    <property type="entry name" value="HTH_GNTR"/>
    <property type="match status" value="1"/>
</dbReference>
<evidence type="ECO:0000313" key="6">
    <source>
        <dbReference type="Proteomes" id="UP000062255"/>
    </source>
</evidence>
<dbReference type="Pfam" id="PF00392">
    <property type="entry name" value="GntR"/>
    <property type="match status" value="1"/>
</dbReference>
<reference evidence="5 6" key="1">
    <citation type="submission" date="2015-07" db="EMBL/GenBank/DDBJ databases">
        <title>Complete genome sequence of Mycobacterium goodii X7B, a facultative thermophilic biodesulfurizing bacterium.</title>
        <authorList>
            <person name="Yu B."/>
            <person name="Li F."/>
            <person name="Xu P."/>
        </authorList>
    </citation>
    <scope>NUCLEOTIDE SEQUENCE [LARGE SCALE GENOMIC DNA]</scope>
    <source>
        <strain evidence="5 6">X7B</strain>
    </source>
</reference>
<dbReference type="RefSeq" id="WP_049746298.1">
    <property type="nucleotide sequence ID" value="NZ_CP012150.1"/>
</dbReference>
<keyword evidence="1" id="KW-0805">Transcription regulation</keyword>
<dbReference type="Proteomes" id="UP000062255">
    <property type="component" value="Chromosome"/>
</dbReference>
<dbReference type="Gene3D" id="1.10.10.10">
    <property type="entry name" value="Winged helix-like DNA-binding domain superfamily/Winged helix DNA-binding domain"/>
    <property type="match status" value="1"/>
</dbReference>
<evidence type="ECO:0000259" key="4">
    <source>
        <dbReference type="PROSITE" id="PS50949"/>
    </source>
</evidence>
<protein>
    <submittedName>
        <fullName evidence="5">GntR family transcriptional regulator</fullName>
    </submittedName>
</protein>
<feature type="domain" description="HTH gntR-type" evidence="4">
    <location>
        <begin position="10"/>
        <end position="76"/>
    </location>
</feature>
<keyword evidence="3" id="KW-0804">Transcription</keyword>
<dbReference type="PROSITE" id="PS50949">
    <property type="entry name" value="HTH_GNTR"/>
    <property type="match status" value="1"/>
</dbReference>
<dbReference type="Pfam" id="PF07729">
    <property type="entry name" value="FCD"/>
    <property type="match status" value="1"/>
</dbReference>
<gene>
    <name evidence="5" type="ORF">AFA91_20375</name>
</gene>
<organism evidence="5 6">
    <name type="scientific">Mycolicibacterium goodii</name>
    <name type="common">Mycobacterium goodii</name>
    <dbReference type="NCBI Taxonomy" id="134601"/>
    <lineage>
        <taxon>Bacteria</taxon>
        <taxon>Bacillati</taxon>
        <taxon>Actinomycetota</taxon>
        <taxon>Actinomycetes</taxon>
        <taxon>Mycobacteriales</taxon>
        <taxon>Mycobacteriaceae</taxon>
        <taxon>Mycolicibacterium</taxon>
    </lineage>
</organism>
<dbReference type="SUPFAM" id="SSF46785">
    <property type="entry name" value="Winged helix' DNA-binding domain"/>
    <property type="match status" value="1"/>
</dbReference>